<protein>
    <submittedName>
        <fullName evidence="8">RagB/SusD domain-containing protein</fullName>
    </submittedName>
</protein>
<dbReference type="GO" id="GO:0009279">
    <property type="term" value="C:cell outer membrane"/>
    <property type="evidence" value="ECO:0007669"/>
    <property type="project" value="UniProtKB-SubCell"/>
</dbReference>
<evidence type="ECO:0000256" key="1">
    <source>
        <dbReference type="ARBA" id="ARBA00004442"/>
    </source>
</evidence>
<keyword evidence="4" id="KW-0472">Membrane</keyword>
<dbReference type="PROSITE" id="PS51257">
    <property type="entry name" value="PROKAR_LIPOPROTEIN"/>
    <property type="match status" value="1"/>
</dbReference>
<evidence type="ECO:0000313" key="9">
    <source>
        <dbReference type="Proteomes" id="UP000293874"/>
    </source>
</evidence>
<evidence type="ECO:0000256" key="3">
    <source>
        <dbReference type="ARBA" id="ARBA00022729"/>
    </source>
</evidence>
<organism evidence="8 9">
    <name type="scientific">Pseudobacter ginsenosidimutans</name>
    <dbReference type="NCBI Taxonomy" id="661488"/>
    <lineage>
        <taxon>Bacteria</taxon>
        <taxon>Pseudomonadati</taxon>
        <taxon>Bacteroidota</taxon>
        <taxon>Chitinophagia</taxon>
        <taxon>Chitinophagales</taxon>
        <taxon>Chitinophagaceae</taxon>
        <taxon>Pseudobacter</taxon>
    </lineage>
</organism>
<dbReference type="Pfam" id="PF07980">
    <property type="entry name" value="SusD_RagB"/>
    <property type="match status" value="1"/>
</dbReference>
<feature type="chain" id="PRO_5020733463" evidence="6">
    <location>
        <begin position="21"/>
        <end position="436"/>
    </location>
</feature>
<evidence type="ECO:0000259" key="7">
    <source>
        <dbReference type="Pfam" id="PF07980"/>
    </source>
</evidence>
<dbReference type="Proteomes" id="UP000293874">
    <property type="component" value="Unassembled WGS sequence"/>
</dbReference>
<accession>A0A4Q7MSY1</accession>
<evidence type="ECO:0000256" key="5">
    <source>
        <dbReference type="ARBA" id="ARBA00023237"/>
    </source>
</evidence>
<comment type="caution">
    <text evidence="8">The sequence shown here is derived from an EMBL/GenBank/DDBJ whole genome shotgun (WGS) entry which is preliminary data.</text>
</comment>
<evidence type="ECO:0000256" key="4">
    <source>
        <dbReference type="ARBA" id="ARBA00023136"/>
    </source>
</evidence>
<reference evidence="8 9" key="1">
    <citation type="submission" date="2019-02" db="EMBL/GenBank/DDBJ databases">
        <title>Genomic Encyclopedia of Type Strains, Phase IV (KMG-IV): sequencing the most valuable type-strain genomes for metagenomic binning, comparative biology and taxonomic classification.</title>
        <authorList>
            <person name="Goeker M."/>
        </authorList>
    </citation>
    <scope>NUCLEOTIDE SEQUENCE [LARGE SCALE GENOMIC DNA]</scope>
    <source>
        <strain evidence="8 9">DSM 18116</strain>
    </source>
</reference>
<keyword evidence="9" id="KW-1185">Reference proteome</keyword>
<sequence length="436" mass="48137">MKKSFIINLSAGLMLTGVLASCNKEIGSLNGSSVDDVSANPSRLELNNMVVGSEAGMRTQIGLYLDAVGVLGREVYRFSGAEPRYTTELLGKNDLTLTNNVFYLSNPWNARYRVVKNCNIIIAGATRSTLITDKQEKGYTGFAKTIKAYQLLLNLNYTETNGIRVDVADPDKLGPFLSYDQSLTEIAKLLDEGKTEIAEGEALYVLSGGFDNKGGGMLKFNRAIAARVAAYRKDWPGVLSALSESFFNLDGDFADGFYHVFSTGPNDQTNPSYFRPNNTGEARLTHPSFITDLTAYSAADDRKNKARLRTAAESSDDLTGTHDLALFASNTSPMAIIRQEELILLYAEAKANLDEITDAKTAIDKIRTKHGGVAYAGDDTKEALITENLLQRRFSLLYEGHRWIDLRRYGRLAELPLDRTNDTVFERMPKPLTEAQ</sequence>
<dbReference type="EMBL" id="SGXA01000002">
    <property type="protein sequence ID" value="RZS70999.1"/>
    <property type="molecule type" value="Genomic_DNA"/>
</dbReference>
<keyword evidence="5" id="KW-0998">Cell outer membrane</keyword>
<dbReference type="Gene3D" id="1.25.40.390">
    <property type="match status" value="1"/>
</dbReference>
<dbReference type="AlphaFoldDB" id="A0A4Q7MSY1"/>
<dbReference type="CDD" id="cd08977">
    <property type="entry name" value="SusD"/>
    <property type="match status" value="1"/>
</dbReference>
<feature type="domain" description="RagB/SusD" evidence="7">
    <location>
        <begin position="330"/>
        <end position="412"/>
    </location>
</feature>
<feature type="signal peptide" evidence="6">
    <location>
        <begin position="1"/>
        <end position="20"/>
    </location>
</feature>
<dbReference type="SUPFAM" id="SSF48452">
    <property type="entry name" value="TPR-like"/>
    <property type="match status" value="1"/>
</dbReference>
<evidence type="ECO:0000313" key="8">
    <source>
        <dbReference type="EMBL" id="RZS70999.1"/>
    </source>
</evidence>
<keyword evidence="3 6" id="KW-0732">Signal</keyword>
<comment type="similarity">
    <text evidence="2">Belongs to the SusD family.</text>
</comment>
<dbReference type="InterPro" id="IPR011990">
    <property type="entry name" value="TPR-like_helical_dom_sf"/>
</dbReference>
<comment type="subcellular location">
    <subcellularLocation>
        <location evidence="1">Cell outer membrane</location>
    </subcellularLocation>
</comment>
<name>A0A4Q7MSY1_9BACT</name>
<gene>
    <name evidence="8" type="ORF">EV199_2898</name>
</gene>
<evidence type="ECO:0000256" key="6">
    <source>
        <dbReference type="SAM" id="SignalP"/>
    </source>
</evidence>
<proteinExistence type="inferred from homology"/>
<dbReference type="InterPro" id="IPR012944">
    <property type="entry name" value="SusD_RagB_dom"/>
</dbReference>
<dbReference type="RefSeq" id="WP_225980047.1">
    <property type="nucleotide sequence ID" value="NZ_CP042431.1"/>
</dbReference>
<evidence type="ECO:0000256" key="2">
    <source>
        <dbReference type="ARBA" id="ARBA00006275"/>
    </source>
</evidence>